<proteinExistence type="predicted"/>
<feature type="domain" description="Myb-like" evidence="2">
    <location>
        <begin position="213"/>
        <end position="265"/>
    </location>
</feature>
<name>A0A9D4YV93_CHLVU</name>
<feature type="region of interest" description="Disordered" evidence="1">
    <location>
        <begin position="156"/>
        <end position="181"/>
    </location>
</feature>
<dbReference type="PROSITE" id="PS50090">
    <property type="entry name" value="MYB_LIKE"/>
    <property type="match status" value="1"/>
</dbReference>
<dbReference type="Proteomes" id="UP001055712">
    <property type="component" value="Unassembled WGS sequence"/>
</dbReference>
<gene>
    <name evidence="3" type="ORF">D9Q98_006383</name>
</gene>
<evidence type="ECO:0000256" key="1">
    <source>
        <dbReference type="SAM" id="MobiDB-lite"/>
    </source>
</evidence>
<organism evidence="3 4">
    <name type="scientific">Chlorella vulgaris</name>
    <name type="common">Green alga</name>
    <dbReference type="NCBI Taxonomy" id="3077"/>
    <lineage>
        <taxon>Eukaryota</taxon>
        <taxon>Viridiplantae</taxon>
        <taxon>Chlorophyta</taxon>
        <taxon>core chlorophytes</taxon>
        <taxon>Trebouxiophyceae</taxon>
        <taxon>Chlorellales</taxon>
        <taxon>Chlorellaceae</taxon>
        <taxon>Chlorella clade</taxon>
        <taxon>Chlorella</taxon>
    </lineage>
</organism>
<dbReference type="EMBL" id="SIDB01000009">
    <property type="protein sequence ID" value="KAI3427995.1"/>
    <property type="molecule type" value="Genomic_DNA"/>
</dbReference>
<sequence>MPVSIDSLTELGDVCNKVCFWLTHLVAQVNADGQGAALKSPPGVSEIFDLALKLPKVDAAQWAAIAKTKTGAALAPAAAGKEPGTRKRMQWTEELTRDLINIVDDDEYRTQHLGKEGTRGGHINWAAVGRHFGFSGSGSLKAKYAELKGLPVEEVGGKTKKDGAAPEGEKPPKKAKKEAVAPAAAVPSSVQKAKPAAAPVAAAPIAAATPTDSWTKKQQQELVKLVESEEARKTMLGKKRLRWKRIAAHFDKHVKSCRKQYTKVSGKEAPEDED</sequence>
<evidence type="ECO:0000313" key="3">
    <source>
        <dbReference type="EMBL" id="KAI3427995.1"/>
    </source>
</evidence>
<reference evidence="3" key="2">
    <citation type="submission" date="2020-11" db="EMBL/GenBank/DDBJ databases">
        <authorList>
            <person name="Cecchin M."/>
            <person name="Marcolungo L."/>
            <person name="Rossato M."/>
            <person name="Girolomoni L."/>
            <person name="Cosentino E."/>
            <person name="Cuine S."/>
            <person name="Li-Beisson Y."/>
            <person name="Delledonne M."/>
            <person name="Ballottari M."/>
        </authorList>
    </citation>
    <scope>NUCLEOTIDE SEQUENCE</scope>
    <source>
        <strain evidence="3">211/11P</strain>
        <tissue evidence="3">Whole cell</tissue>
    </source>
</reference>
<evidence type="ECO:0000313" key="4">
    <source>
        <dbReference type="Proteomes" id="UP001055712"/>
    </source>
</evidence>
<comment type="caution">
    <text evidence="3">The sequence shown here is derived from an EMBL/GenBank/DDBJ whole genome shotgun (WGS) entry which is preliminary data.</text>
</comment>
<evidence type="ECO:0000259" key="2">
    <source>
        <dbReference type="PROSITE" id="PS50090"/>
    </source>
</evidence>
<dbReference type="InterPro" id="IPR001005">
    <property type="entry name" value="SANT/Myb"/>
</dbReference>
<protein>
    <recommendedName>
        <fullName evidence="2">Myb-like domain-containing protein</fullName>
    </recommendedName>
</protein>
<accession>A0A9D4YV93</accession>
<feature type="compositionally biased region" description="Basic and acidic residues" evidence="1">
    <location>
        <begin position="156"/>
        <end position="172"/>
    </location>
</feature>
<dbReference type="CDD" id="cd00167">
    <property type="entry name" value="SANT"/>
    <property type="match status" value="1"/>
</dbReference>
<reference evidence="3" key="1">
    <citation type="journal article" date="2019" name="Plant J.">
        <title>Chlorella vulgaris genome assembly and annotation reveals the molecular basis for metabolic acclimation to high light conditions.</title>
        <authorList>
            <person name="Cecchin M."/>
            <person name="Marcolungo L."/>
            <person name="Rossato M."/>
            <person name="Girolomoni L."/>
            <person name="Cosentino E."/>
            <person name="Cuine S."/>
            <person name="Li-Beisson Y."/>
            <person name="Delledonne M."/>
            <person name="Ballottari M."/>
        </authorList>
    </citation>
    <scope>NUCLEOTIDE SEQUENCE</scope>
    <source>
        <strain evidence="3">211/11P</strain>
    </source>
</reference>
<dbReference type="AlphaFoldDB" id="A0A9D4YV93"/>
<dbReference type="OrthoDB" id="514255at2759"/>
<keyword evidence="4" id="KW-1185">Reference proteome</keyword>
<dbReference type="Gene3D" id="1.10.10.60">
    <property type="entry name" value="Homeodomain-like"/>
    <property type="match status" value="1"/>
</dbReference>